<dbReference type="InterPro" id="IPR057434">
    <property type="entry name" value="LMF1/2_N"/>
</dbReference>
<dbReference type="PANTHER" id="PTHR14463:SF5">
    <property type="entry name" value="LIPASE MATURATION FACTOR 2"/>
    <property type="match status" value="1"/>
</dbReference>
<evidence type="ECO:0000256" key="9">
    <source>
        <dbReference type="SAM" id="Phobius"/>
    </source>
</evidence>
<evidence type="ECO:0000256" key="7">
    <source>
        <dbReference type="ARBA" id="ARBA00023180"/>
    </source>
</evidence>
<feature type="domain" description="Lipase maturation factor 1/2 C-terminal" evidence="11">
    <location>
        <begin position="337"/>
        <end position="472"/>
    </location>
</feature>
<comment type="caution">
    <text evidence="12">The sequence shown here is derived from an EMBL/GenBank/DDBJ whole genome shotgun (WGS) entry which is preliminary data.</text>
</comment>
<feature type="transmembrane region" description="Helical" evidence="9">
    <location>
        <begin position="98"/>
        <end position="118"/>
    </location>
</feature>
<evidence type="ECO:0000256" key="6">
    <source>
        <dbReference type="ARBA" id="ARBA00023136"/>
    </source>
</evidence>
<keyword evidence="6 9" id="KW-0472">Membrane</keyword>
<organism evidence="12 13">
    <name type="scientific">Bdellovibrio svalbardensis</name>
    <dbReference type="NCBI Taxonomy" id="2972972"/>
    <lineage>
        <taxon>Bacteria</taxon>
        <taxon>Pseudomonadati</taxon>
        <taxon>Bdellovibrionota</taxon>
        <taxon>Bdellovibrionia</taxon>
        <taxon>Bdellovibrionales</taxon>
        <taxon>Pseudobdellovibrionaceae</taxon>
        <taxon>Bdellovibrio</taxon>
    </lineage>
</organism>
<dbReference type="Pfam" id="PF25179">
    <property type="entry name" value="LMF1_C"/>
    <property type="match status" value="1"/>
</dbReference>
<dbReference type="Proteomes" id="UP001152321">
    <property type="component" value="Unassembled WGS sequence"/>
</dbReference>
<dbReference type="InterPro" id="IPR009613">
    <property type="entry name" value="LMF"/>
</dbReference>
<keyword evidence="13" id="KW-1185">Reference proteome</keyword>
<reference evidence="12" key="1">
    <citation type="submission" date="2022-08" db="EMBL/GenBank/DDBJ databases">
        <title>Novel Bdellovibrio Species Isolated from Svalbard: Designation Bdellovibrio svalbardensis.</title>
        <authorList>
            <person name="Mitchell R.J."/>
            <person name="Choi S.Y."/>
        </authorList>
    </citation>
    <scope>NUCLEOTIDE SEQUENCE</scope>
    <source>
        <strain evidence="12">PAP01</strain>
    </source>
</reference>
<evidence type="ECO:0000313" key="12">
    <source>
        <dbReference type="EMBL" id="MDG0817780.1"/>
    </source>
</evidence>
<comment type="subcellular location">
    <subcellularLocation>
        <location evidence="1">Endoplasmic reticulum membrane</location>
        <topology evidence="1">Multi-pass membrane protein</topology>
    </subcellularLocation>
</comment>
<keyword evidence="7" id="KW-0325">Glycoprotein</keyword>
<evidence type="ECO:0000256" key="4">
    <source>
        <dbReference type="ARBA" id="ARBA00022824"/>
    </source>
</evidence>
<dbReference type="EMBL" id="JANRMI010000004">
    <property type="protein sequence ID" value="MDG0817780.1"/>
    <property type="molecule type" value="Genomic_DNA"/>
</dbReference>
<proteinExistence type="inferred from homology"/>
<evidence type="ECO:0000313" key="13">
    <source>
        <dbReference type="Proteomes" id="UP001152321"/>
    </source>
</evidence>
<dbReference type="Pfam" id="PF06762">
    <property type="entry name" value="LMF1"/>
    <property type="match status" value="1"/>
</dbReference>
<feature type="domain" description="Lipase maturation factor 1/2 N-terminal" evidence="10">
    <location>
        <begin position="119"/>
        <end position="279"/>
    </location>
</feature>
<evidence type="ECO:0000256" key="3">
    <source>
        <dbReference type="ARBA" id="ARBA00022692"/>
    </source>
</evidence>
<evidence type="ECO:0000256" key="2">
    <source>
        <dbReference type="ARBA" id="ARBA00005512"/>
    </source>
</evidence>
<evidence type="ECO:0000259" key="10">
    <source>
        <dbReference type="Pfam" id="PF06762"/>
    </source>
</evidence>
<evidence type="ECO:0000256" key="1">
    <source>
        <dbReference type="ARBA" id="ARBA00004477"/>
    </source>
</evidence>
<keyword evidence="5 9" id="KW-1133">Transmembrane helix</keyword>
<feature type="transmembrane region" description="Helical" evidence="9">
    <location>
        <begin position="240"/>
        <end position="273"/>
    </location>
</feature>
<name>A0ABT6DLM7_9BACT</name>
<evidence type="ECO:0000256" key="5">
    <source>
        <dbReference type="ARBA" id="ARBA00022989"/>
    </source>
</evidence>
<protein>
    <recommendedName>
        <fullName evidence="8">Lipase maturation factor 2</fullName>
    </recommendedName>
</protein>
<gene>
    <name evidence="12" type="ORF">NWE73_15470</name>
</gene>
<dbReference type="RefSeq" id="WP_277579251.1">
    <property type="nucleotide sequence ID" value="NZ_JANRMI010000004.1"/>
</dbReference>
<evidence type="ECO:0000259" key="11">
    <source>
        <dbReference type="Pfam" id="PF25179"/>
    </source>
</evidence>
<feature type="transmembrane region" description="Helical" evidence="9">
    <location>
        <begin position="285"/>
        <end position="311"/>
    </location>
</feature>
<keyword evidence="4" id="KW-0256">Endoplasmic reticulum</keyword>
<feature type="transmembrane region" description="Helical" evidence="9">
    <location>
        <begin position="18"/>
        <end position="36"/>
    </location>
</feature>
<dbReference type="InterPro" id="IPR057433">
    <property type="entry name" value="LMF1/2_C"/>
</dbReference>
<keyword evidence="3 9" id="KW-0812">Transmembrane</keyword>
<evidence type="ECO:0000256" key="8">
    <source>
        <dbReference type="ARBA" id="ARBA00040643"/>
    </source>
</evidence>
<feature type="transmembrane region" description="Helical" evidence="9">
    <location>
        <begin position="147"/>
        <end position="168"/>
    </location>
</feature>
<accession>A0ABT6DLM7</accession>
<dbReference type="PANTHER" id="PTHR14463">
    <property type="entry name" value="LIPASE MATURATION FACTOR"/>
    <property type="match status" value="1"/>
</dbReference>
<sequence>MQAVHYEVASWFLSKSLALSYFIAFLSLLPQVLGLYGRQGILSIDHLLYLLDSEMGSERFFHMPSLFWILSSDSAIRFVCFLGMFAASLAFLGFSQSWMFLICWLCYLSFVSCGQNFLSYQWDSLLLEFGFLGLFMAPWRFEWVPFGAHVLNPIILVLCWLLLFKLMLSSGVVKLTHKDASWKNLTALTYHYWTQPLPNPIAYFLHKAPALFQKLSTLVMFSIELIVPVFIFITGTPQAVAAWLLILLQILIILSGNFAFFNVITIGLCLGVIPDPFWKISVSKWIIASAFPTEIALLAFILLVPAAYFWVYKTIFEKSKTLDFLLPYMRFLYPFRISNPYGLFAVMTKNRPELVIEGSNDGLHWQEYEFRFKPASVTKMPSVVAPHQPRLDWQLWFASLESFGENLWLQNLIARMFAESREVQSLLGTDPFGGKSPKFLRILKYEYTFSDLQTLRKKGQWWERRFVEVYSPTFERDEFVA</sequence>
<feature type="transmembrane region" description="Helical" evidence="9">
    <location>
        <begin position="66"/>
        <end position="92"/>
    </location>
</feature>
<comment type="similarity">
    <text evidence="2">Belongs to the lipase maturation factor family.</text>
</comment>